<dbReference type="EMBL" id="CACRTV010000063">
    <property type="protein sequence ID" value="VYU54591.1"/>
    <property type="molecule type" value="Genomic_DNA"/>
</dbReference>
<dbReference type="SMART" id="SM01061">
    <property type="entry name" value="CAT_RBD"/>
    <property type="match status" value="1"/>
</dbReference>
<gene>
    <name evidence="3" type="primary">licT_3</name>
    <name evidence="3" type="ORF">CPLFYP93_02676</name>
</gene>
<dbReference type="InterPro" id="IPR011608">
    <property type="entry name" value="PRD"/>
</dbReference>
<reference evidence="3" key="1">
    <citation type="submission" date="2019-11" db="EMBL/GenBank/DDBJ databases">
        <authorList>
            <person name="Feng L."/>
        </authorList>
    </citation>
    <scope>NUCLEOTIDE SEQUENCE</scope>
    <source>
        <strain evidence="3">CParaputrificumLFYP93</strain>
    </source>
</reference>
<dbReference type="PROSITE" id="PS51372">
    <property type="entry name" value="PRD_2"/>
    <property type="match status" value="2"/>
</dbReference>
<dbReference type="SUPFAM" id="SSF50151">
    <property type="entry name" value="SacY-like RNA-binding domain"/>
    <property type="match status" value="1"/>
</dbReference>
<feature type="domain" description="PRD" evidence="2">
    <location>
        <begin position="170"/>
        <end position="280"/>
    </location>
</feature>
<dbReference type="GO" id="GO:0003723">
    <property type="term" value="F:RNA binding"/>
    <property type="evidence" value="ECO:0007669"/>
    <property type="project" value="InterPro"/>
</dbReference>
<organism evidence="3">
    <name type="scientific">Clostridium paraputrificum</name>
    <dbReference type="NCBI Taxonomy" id="29363"/>
    <lineage>
        <taxon>Bacteria</taxon>
        <taxon>Bacillati</taxon>
        <taxon>Bacillota</taxon>
        <taxon>Clostridia</taxon>
        <taxon>Eubacteriales</taxon>
        <taxon>Clostridiaceae</taxon>
        <taxon>Clostridium</taxon>
    </lineage>
</organism>
<dbReference type="Pfam" id="PF03123">
    <property type="entry name" value="CAT_RBD"/>
    <property type="match status" value="1"/>
</dbReference>
<name>A0A6N3FRA5_9CLOT</name>
<keyword evidence="1" id="KW-0677">Repeat</keyword>
<dbReference type="NCBIfam" id="NF046042">
    <property type="entry name" value="LicT"/>
    <property type="match status" value="1"/>
</dbReference>
<dbReference type="InterPro" id="IPR036650">
    <property type="entry name" value="CAT_RNA-bd_dom_sf"/>
</dbReference>
<dbReference type="Gene3D" id="1.20.890.100">
    <property type="match status" value="1"/>
</dbReference>
<accession>A0A6N3FRA5</accession>
<dbReference type="InterPro" id="IPR036634">
    <property type="entry name" value="PRD_sf"/>
</dbReference>
<dbReference type="RefSeq" id="WP_156562107.1">
    <property type="nucleotide sequence ID" value="NZ_CACRTV010000063.1"/>
</dbReference>
<dbReference type="Pfam" id="PF00874">
    <property type="entry name" value="PRD"/>
    <property type="match status" value="2"/>
</dbReference>
<evidence type="ECO:0000259" key="2">
    <source>
        <dbReference type="PROSITE" id="PS51372"/>
    </source>
</evidence>
<protein>
    <submittedName>
        <fullName evidence="3">Transcription antiterminator LicT</fullName>
    </submittedName>
</protein>
<dbReference type="InterPro" id="IPR050661">
    <property type="entry name" value="BglG_antiterminators"/>
</dbReference>
<sequence length="280" mass="33051">MKISKILNNNVAIIIEDKYERVVMGCGICYKKKVGDEIRNSNVDKVFELSSTENKQRFTELIESIPLEYFELGKEIINNAKGYLNINLNSSIYISLVDHIYHSITRYLDGISIKNVLLIEIQRYYQEEFSLGLKALDIIEEKFNVRLPEDEAGFIALHFINAQVGQEEIKNTYNATEIIQEICNVISSEFNMKLNEESVYYYRFISHLKFFAQRLIKGEVYIGNMESELLEVIKKRYNNSYKCANKVKKFVLRKYRYEVSDEEMLYLTIHINQMFYKYSN</sequence>
<dbReference type="Gene3D" id="1.10.1790.10">
    <property type="entry name" value="PRD domain"/>
    <property type="match status" value="1"/>
</dbReference>
<dbReference type="GO" id="GO:0006355">
    <property type="term" value="P:regulation of DNA-templated transcription"/>
    <property type="evidence" value="ECO:0007669"/>
    <property type="project" value="InterPro"/>
</dbReference>
<evidence type="ECO:0000313" key="3">
    <source>
        <dbReference type="EMBL" id="VYU54591.1"/>
    </source>
</evidence>
<dbReference type="Gene3D" id="1.20.58.1950">
    <property type="match status" value="1"/>
</dbReference>
<evidence type="ECO:0000256" key="1">
    <source>
        <dbReference type="ARBA" id="ARBA00022737"/>
    </source>
</evidence>
<dbReference type="AlphaFoldDB" id="A0A6N3FRA5"/>
<dbReference type="Gene3D" id="2.30.24.10">
    <property type="entry name" value="CAT RNA-binding domain"/>
    <property type="match status" value="1"/>
</dbReference>
<dbReference type="PANTHER" id="PTHR30185:SF15">
    <property type="entry name" value="CRYPTIC BETA-GLUCOSIDE BGL OPERON ANTITERMINATOR"/>
    <property type="match status" value="1"/>
</dbReference>
<feature type="domain" description="PRD" evidence="2">
    <location>
        <begin position="64"/>
        <end position="169"/>
    </location>
</feature>
<dbReference type="PANTHER" id="PTHR30185">
    <property type="entry name" value="CRYPTIC BETA-GLUCOSIDE BGL OPERON ANTITERMINATOR"/>
    <property type="match status" value="1"/>
</dbReference>
<proteinExistence type="predicted"/>
<dbReference type="InterPro" id="IPR004341">
    <property type="entry name" value="CAT_RNA-bd_dom"/>
</dbReference>
<dbReference type="SUPFAM" id="SSF63520">
    <property type="entry name" value="PTS-regulatory domain, PRD"/>
    <property type="match status" value="2"/>
</dbReference>